<keyword evidence="1" id="KW-0812">Transmembrane</keyword>
<gene>
    <name evidence="2" type="ordered locus">Tneu_0329</name>
</gene>
<reference evidence="2" key="1">
    <citation type="submission" date="2008-03" db="EMBL/GenBank/DDBJ databases">
        <title>Complete sequence of Thermoproteus neutrophilus V24Sta.</title>
        <authorList>
            <consortium name="US DOE Joint Genome Institute"/>
            <person name="Copeland A."/>
            <person name="Lucas S."/>
            <person name="Lapidus A."/>
            <person name="Glavina del Rio T."/>
            <person name="Dalin E."/>
            <person name="Tice H."/>
            <person name="Bruce D."/>
            <person name="Goodwin L."/>
            <person name="Pitluck S."/>
            <person name="Sims D."/>
            <person name="Brettin T."/>
            <person name="Detter J.C."/>
            <person name="Han C."/>
            <person name="Kuske C.R."/>
            <person name="Schmutz J."/>
            <person name="Larimer F."/>
            <person name="Land M."/>
            <person name="Hauser L."/>
            <person name="Kyrpides N."/>
            <person name="Mikhailova N."/>
            <person name="Biddle J.F."/>
            <person name="Zhang Z."/>
            <person name="Fitz-Gibbon S.T."/>
            <person name="Lowe T.M."/>
            <person name="Saltikov C."/>
            <person name="House C.H."/>
            <person name="Richardson P."/>
        </authorList>
    </citation>
    <scope>NUCLEOTIDE SEQUENCE [LARGE SCALE GENOMIC DNA]</scope>
    <source>
        <strain evidence="2">V24Sta</strain>
    </source>
</reference>
<feature type="transmembrane region" description="Helical" evidence="1">
    <location>
        <begin position="149"/>
        <end position="179"/>
    </location>
</feature>
<protein>
    <submittedName>
        <fullName evidence="2">Uncharacterized protein</fullName>
    </submittedName>
</protein>
<feature type="transmembrane region" description="Helical" evidence="1">
    <location>
        <begin position="60"/>
        <end position="80"/>
    </location>
</feature>
<proteinExistence type="predicted"/>
<sequence>MDATRAILEESLAVSRKILRRELRKALGLYYAAWGTYPMAVVVLYYVVEKLVAGAPESAVALSAAVPYIVLTGRIFATFFKAMRLPSRRRKGGIAWSIMMLAYFAVLLFAMAFIKTLAFATAAAYAASVALLTYLLFRSNATEPRWYDHLALISFSALLPLGVYVVALYYVIGIIWVYAGVKSLLDAME</sequence>
<name>B1YBE9_PYRNV</name>
<dbReference type="Proteomes" id="UP000001694">
    <property type="component" value="Chromosome"/>
</dbReference>
<evidence type="ECO:0000313" key="2">
    <source>
        <dbReference type="EMBL" id="ACB39280.1"/>
    </source>
</evidence>
<feature type="transmembrane region" description="Helical" evidence="1">
    <location>
        <begin position="92"/>
        <end position="111"/>
    </location>
</feature>
<keyword evidence="3" id="KW-1185">Reference proteome</keyword>
<evidence type="ECO:0000313" key="3">
    <source>
        <dbReference type="Proteomes" id="UP000001694"/>
    </source>
</evidence>
<feature type="transmembrane region" description="Helical" evidence="1">
    <location>
        <begin position="26"/>
        <end position="48"/>
    </location>
</feature>
<dbReference type="AlphaFoldDB" id="B1YBE9"/>
<dbReference type="KEGG" id="tne:Tneu_0329"/>
<keyword evidence="1" id="KW-0472">Membrane</keyword>
<keyword evidence="1" id="KW-1133">Transmembrane helix</keyword>
<dbReference type="EMBL" id="CP001014">
    <property type="protein sequence ID" value="ACB39280.1"/>
    <property type="molecule type" value="Genomic_DNA"/>
</dbReference>
<evidence type="ECO:0000256" key="1">
    <source>
        <dbReference type="SAM" id="Phobius"/>
    </source>
</evidence>
<dbReference type="STRING" id="444157.Tneu_0329"/>
<dbReference type="GeneID" id="6165253"/>
<dbReference type="eggNOG" id="arCOG05963">
    <property type="taxonomic scope" value="Archaea"/>
</dbReference>
<dbReference type="HOGENOM" id="CLU_1406013_0_0_2"/>
<organism evidence="2 3">
    <name type="scientific">Pyrobaculum neutrophilum (strain DSM 2338 / JCM 9278 / NBRC 100436 / V24Sta)</name>
    <name type="common">Thermoproteus neutrophilus</name>
    <dbReference type="NCBI Taxonomy" id="444157"/>
    <lineage>
        <taxon>Archaea</taxon>
        <taxon>Thermoproteota</taxon>
        <taxon>Thermoprotei</taxon>
        <taxon>Thermoproteales</taxon>
        <taxon>Thermoproteaceae</taxon>
        <taxon>Pyrobaculum</taxon>
    </lineage>
</organism>
<feature type="transmembrane region" description="Helical" evidence="1">
    <location>
        <begin position="117"/>
        <end position="137"/>
    </location>
</feature>
<accession>B1YBE9</accession>
<dbReference type="RefSeq" id="WP_012349701.1">
    <property type="nucleotide sequence ID" value="NC_010525.1"/>
</dbReference>